<dbReference type="Gene3D" id="2.40.30.10">
    <property type="entry name" value="Translation factors"/>
    <property type="match status" value="2"/>
</dbReference>
<reference evidence="20" key="1">
    <citation type="submission" date="2021-01" db="EMBL/GenBank/DDBJ databases">
        <authorList>
            <person name="Corre E."/>
            <person name="Pelletier E."/>
            <person name="Niang G."/>
            <person name="Scheremetjew M."/>
            <person name="Finn R."/>
            <person name="Kale V."/>
            <person name="Holt S."/>
            <person name="Cochrane G."/>
            <person name="Meng A."/>
            <person name="Brown T."/>
            <person name="Cohen L."/>
        </authorList>
    </citation>
    <scope>NUCLEOTIDE SEQUENCE</scope>
    <source>
        <strain evidence="20">NY070348D</strain>
    </source>
</reference>
<dbReference type="Pfam" id="PF21208">
    <property type="entry name" value="euk_SelB_III"/>
    <property type="match status" value="1"/>
</dbReference>
<dbReference type="Pfam" id="PF21131">
    <property type="entry name" value="eEFSec_4th"/>
    <property type="match status" value="1"/>
</dbReference>
<name>A0A7S2RBF0_9STRA</name>
<comment type="cofactor">
    <cofactor evidence="2">
        <name>Mg(2+)</name>
        <dbReference type="ChEBI" id="CHEBI:18420"/>
    </cofactor>
</comment>
<dbReference type="PRINTS" id="PR00315">
    <property type="entry name" value="ELONGATNFCT"/>
</dbReference>
<keyword evidence="8" id="KW-0963">Cytoplasm</keyword>
<evidence type="ECO:0000256" key="4">
    <source>
        <dbReference type="ARBA" id="ARBA00004496"/>
    </source>
</evidence>
<dbReference type="EMBL" id="HBHK01002794">
    <property type="protein sequence ID" value="CAD9666305.1"/>
    <property type="molecule type" value="Transcribed_RNA"/>
</dbReference>
<evidence type="ECO:0000256" key="6">
    <source>
        <dbReference type="ARBA" id="ARBA00021392"/>
    </source>
</evidence>
<dbReference type="GO" id="GO:0001514">
    <property type="term" value="P:selenocysteine incorporation"/>
    <property type="evidence" value="ECO:0007669"/>
    <property type="project" value="TreeGrafter"/>
</dbReference>
<evidence type="ECO:0000259" key="19">
    <source>
        <dbReference type="PROSITE" id="PS51722"/>
    </source>
</evidence>
<dbReference type="InterPro" id="IPR000795">
    <property type="entry name" value="T_Tr_GTP-bd_dom"/>
</dbReference>
<feature type="domain" description="Tr-type G" evidence="19">
    <location>
        <begin position="19"/>
        <end position="233"/>
    </location>
</feature>
<keyword evidence="7" id="KW-0488">Methylation</keyword>
<dbReference type="InterPro" id="IPR049394">
    <property type="entry name" value="eEFSec_C"/>
</dbReference>
<evidence type="ECO:0000256" key="12">
    <source>
        <dbReference type="ARBA" id="ARBA00022917"/>
    </source>
</evidence>
<dbReference type="GO" id="GO:0003746">
    <property type="term" value="F:translation elongation factor activity"/>
    <property type="evidence" value="ECO:0007669"/>
    <property type="project" value="TreeGrafter"/>
</dbReference>
<evidence type="ECO:0000256" key="1">
    <source>
        <dbReference type="ARBA" id="ARBA00001936"/>
    </source>
</evidence>
<evidence type="ECO:0000256" key="2">
    <source>
        <dbReference type="ARBA" id="ARBA00001946"/>
    </source>
</evidence>
<dbReference type="CDD" id="cd04094">
    <property type="entry name" value="eSelB_III"/>
    <property type="match status" value="1"/>
</dbReference>
<evidence type="ECO:0000256" key="15">
    <source>
        <dbReference type="ARBA" id="ARBA00049117"/>
    </source>
</evidence>
<dbReference type="InterPro" id="IPR050055">
    <property type="entry name" value="EF-Tu_GTPase"/>
</dbReference>
<dbReference type="Gene3D" id="3.40.50.300">
    <property type="entry name" value="P-loop containing nucleotide triphosphate hydrolases"/>
    <property type="match status" value="1"/>
</dbReference>
<evidence type="ECO:0000256" key="10">
    <source>
        <dbReference type="ARBA" id="ARBA00022741"/>
    </source>
</evidence>
<dbReference type="FunFam" id="2.40.30.10:FF:000052">
    <property type="entry name" value="Selenocysteine-specific elongation factor EF-Sec"/>
    <property type="match status" value="1"/>
</dbReference>
<keyword evidence="9" id="KW-0597">Phosphoprotein</keyword>
<dbReference type="PANTHER" id="PTHR43721">
    <property type="entry name" value="ELONGATION FACTOR TU-RELATED"/>
    <property type="match status" value="1"/>
</dbReference>
<dbReference type="CDD" id="cd01889">
    <property type="entry name" value="SelB_euk"/>
    <property type="match status" value="1"/>
</dbReference>
<dbReference type="PANTHER" id="PTHR43721:SF11">
    <property type="entry name" value="SELENOCYSTEINE-SPECIFIC ELONGATION FACTOR"/>
    <property type="match status" value="1"/>
</dbReference>
<dbReference type="GO" id="GO:0005525">
    <property type="term" value="F:GTP binding"/>
    <property type="evidence" value="ECO:0007669"/>
    <property type="project" value="UniProtKB-KW"/>
</dbReference>
<dbReference type="CDD" id="cd03696">
    <property type="entry name" value="SelB_II"/>
    <property type="match status" value="1"/>
</dbReference>
<proteinExistence type="predicted"/>
<keyword evidence="13" id="KW-0342">GTP-binding</keyword>
<evidence type="ECO:0000256" key="3">
    <source>
        <dbReference type="ARBA" id="ARBA00004123"/>
    </source>
</evidence>
<dbReference type="InterPro" id="IPR049393">
    <property type="entry name" value="eEFSec_III"/>
</dbReference>
<dbReference type="FunFam" id="3.40.50.300:FF:000900">
    <property type="entry name" value="Eukaryotic elongation factor, selenocysteine-tRNA-specific"/>
    <property type="match status" value="1"/>
</dbReference>
<dbReference type="SUPFAM" id="SSF50447">
    <property type="entry name" value="Translation proteins"/>
    <property type="match status" value="1"/>
</dbReference>
<evidence type="ECO:0000256" key="13">
    <source>
        <dbReference type="ARBA" id="ARBA00023134"/>
    </source>
</evidence>
<gene>
    <name evidence="20" type="ORF">QSP1433_LOCUS1666</name>
</gene>
<dbReference type="AlphaFoldDB" id="A0A7S2RBF0"/>
<organism evidence="20">
    <name type="scientific">Mucochytrium quahogii</name>
    <dbReference type="NCBI Taxonomy" id="96639"/>
    <lineage>
        <taxon>Eukaryota</taxon>
        <taxon>Sar</taxon>
        <taxon>Stramenopiles</taxon>
        <taxon>Bigyra</taxon>
        <taxon>Labyrinthulomycetes</taxon>
        <taxon>Thraustochytrida</taxon>
        <taxon>Thraustochytriidae</taxon>
        <taxon>Mucochytrium</taxon>
    </lineage>
</organism>
<evidence type="ECO:0000256" key="5">
    <source>
        <dbReference type="ARBA" id="ARBA00015953"/>
    </source>
</evidence>
<protein>
    <recommendedName>
        <fullName evidence="6">Elongation factor Tu, chloroplastic</fullName>
    </recommendedName>
    <alternativeName>
        <fullName evidence="18">Elongation factor sec</fullName>
    </alternativeName>
    <alternativeName>
        <fullName evidence="17">Eukaryotic elongation factor, selenocysteine-tRNA-specific</fullName>
    </alternativeName>
    <alternativeName>
        <fullName evidence="5">Selenocysteine-specific elongation factor</fullName>
    </alternativeName>
</protein>
<evidence type="ECO:0000256" key="17">
    <source>
        <dbReference type="ARBA" id="ARBA00076506"/>
    </source>
</evidence>
<comment type="subcellular location">
    <subcellularLocation>
        <location evidence="4">Cytoplasm</location>
    </subcellularLocation>
    <subcellularLocation>
        <location evidence="3">Nucleus</location>
    </subcellularLocation>
</comment>
<evidence type="ECO:0000256" key="9">
    <source>
        <dbReference type="ARBA" id="ARBA00022553"/>
    </source>
</evidence>
<keyword evidence="10" id="KW-0547">Nucleotide-binding</keyword>
<dbReference type="SUPFAM" id="SSF52540">
    <property type="entry name" value="P-loop containing nucleoside triphosphate hydrolases"/>
    <property type="match status" value="1"/>
</dbReference>
<evidence type="ECO:0000256" key="16">
    <source>
        <dbReference type="ARBA" id="ARBA00054716"/>
    </source>
</evidence>
<comment type="catalytic activity">
    <reaction evidence="15">
        <text>GTP + H2O = GDP + phosphate + H(+)</text>
        <dbReference type="Rhea" id="RHEA:19669"/>
        <dbReference type="ChEBI" id="CHEBI:15377"/>
        <dbReference type="ChEBI" id="CHEBI:15378"/>
        <dbReference type="ChEBI" id="CHEBI:37565"/>
        <dbReference type="ChEBI" id="CHEBI:43474"/>
        <dbReference type="ChEBI" id="CHEBI:58189"/>
    </reaction>
    <physiologicalReaction direction="left-to-right" evidence="15">
        <dbReference type="Rhea" id="RHEA:19670"/>
    </physiologicalReaction>
</comment>
<comment type="function">
    <text evidence="16">Translation factor required for the incorporation of the rare amino acid selenocysteine encoded by UGA codons. Replaces the eRF1-eRF3-GTP ternary complex for the insertion of selenocysteine directed by the UGA codon. Insertion of selenocysteine at UGA codons is mediated by SECISBP2 and EEFSEC: SECISBP2 (1) specifically binds the SECIS sequence once the 80S ribosome encounters an in-frame UGA codon and (2) contacts the RPS27A/eS31 of the 40S ribosome before ribosome stalling. (3) GTP-bound EEFSEC then delivers selenocysteinyl-tRNA(Sec) to the 80S ribosome and adopts a preaccommodated state conformation. (4) After GTP hydrolysis, EEFSEC dissociates from the assembly, selenocysteinyl-tRNA(Sec) accommodates, and peptide bond synthesis and selenoprotein elongation occur.</text>
</comment>
<comment type="cofactor">
    <cofactor evidence="1">
        <name>Mn(2+)</name>
        <dbReference type="ChEBI" id="CHEBI:29035"/>
    </cofactor>
</comment>
<dbReference type="Pfam" id="PF00009">
    <property type="entry name" value="GTP_EFTU"/>
    <property type="match status" value="1"/>
</dbReference>
<dbReference type="GO" id="GO:0005634">
    <property type="term" value="C:nucleus"/>
    <property type="evidence" value="ECO:0007669"/>
    <property type="project" value="UniProtKB-SubCell"/>
</dbReference>
<dbReference type="GO" id="GO:0005737">
    <property type="term" value="C:cytoplasm"/>
    <property type="evidence" value="ECO:0007669"/>
    <property type="project" value="UniProtKB-SubCell"/>
</dbReference>
<evidence type="ECO:0000256" key="8">
    <source>
        <dbReference type="ARBA" id="ARBA00022490"/>
    </source>
</evidence>
<evidence type="ECO:0000313" key="20">
    <source>
        <dbReference type="EMBL" id="CAD9666305.1"/>
    </source>
</evidence>
<dbReference type="PROSITE" id="PS51722">
    <property type="entry name" value="G_TR_2"/>
    <property type="match status" value="1"/>
</dbReference>
<evidence type="ECO:0000256" key="7">
    <source>
        <dbReference type="ARBA" id="ARBA00022481"/>
    </source>
</evidence>
<keyword evidence="11" id="KW-0378">Hydrolase</keyword>
<sequence length="578" mass="62939">MSASPPEAPSSGMTSKGKIINVNIGILGHVDSGKTSLVRALSTMLSTAALDKHPQSKERGITLDLGFSAFITPLPEHLNKDGAGLSDKIQYTLVDCPGHASLIRTIIGGAQIIDRMLLVVDVTKGIQTQTAECLVIGEILTNDLVVVLNKIDLIPDEKREAKIEKVSKMLEGALSTTRFKGSPIIPVSAIVGGDGKAGVGGSNVETVVVEGEHQVMGLDKLVDLIKRTTVLPERGDIANQPLYFAVDHCFPIKGQGTVLTGTVLNGSVSTGDTVEIPELLLERKVKSMQMFRKPVVHAEKGDRVALCLTNLNAKLLERGVVASAGSVPRISGAIALIRKVKYFGKKCPSKSKIHVTVGHSTSMCNVTFFGSKELKDIAKTYVGKYLPTDLGFDSSLDYEFDEELRGGGKAQGGPFLQWAFLEFETPVICQMGSMVIGSRLDADVDTKSCRIAFYGRITTQYLKKPSQDELKLLRIYKLKERVGNVERIVDKTVGSDGKVQNVIGKNMFSKETKMDYFINLQVHTEENEVGRIESTFGKTGKFNVFFPKGANVSKGSKLILRHKKYIFDTNEKHKLIQT</sequence>
<dbReference type="InterPro" id="IPR027417">
    <property type="entry name" value="P-loop_NTPase"/>
</dbReference>
<evidence type="ECO:0000256" key="14">
    <source>
        <dbReference type="ARBA" id="ARBA00023242"/>
    </source>
</evidence>
<dbReference type="InterPro" id="IPR009000">
    <property type="entry name" value="Transl_B-barrel_sf"/>
</dbReference>
<evidence type="ECO:0000256" key="11">
    <source>
        <dbReference type="ARBA" id="ARBA00022801"/>
    </source>
</evidence>
<evidence type="ECO:0000256" key="18">
    <source>
        <dbReference type="ARBA" id="ARBA00082387"/>
    </source>
</evidence>
<keyword evidence="14" id="KW-0539">Nucleus</keyword>
<dbReference type="GO" id="GO:0003924">
    <property type="term" value="F:GTPase activity"/>
    <property type="evidence" value="ECO:0007669"/>
    <property type="project" value="InterPro"/>
</dbReference>
<accession>A0A7S2RBF0</accession>
<keyword evidence="12" id="KW-0648">Protein biosynthesis</keyword>